<evidence type="ECO:0000256" key="1">
    <source>
        <dbReference type="SAM" id="MobiDB-lite"/>
    </source>
</evidence>
<feature type="compositionally biased region" description="Basic and acidic residues" evidence="1">
    <location>
        <begin position="604"/>
        <end position="623"/>
    </location>
</feature>
<protein>
    <recommendedName>
        <fullName evidence="5">DUF2637 domain-containing protein</fullName>
    </recommendedName>
</protein>
<feature type="compositionally biased region" description="Basic and acidic residues" evidence="1">
    <location>
        <begin position="729"/>
        <end position="742"/>
    </location>
</feature>
<feature type="compositionally biased region" description="Basic and acidic residues" evidence="1">
    <location>
        <begin position="335"/>
        <end position="349"/>
    </location>
</feature>
<dbReference type="EMBL" id="BMXL01000016">
    <property type="protein sequence ID" value="GHD29324.1"/>
    <property type="molecule type" value="Genomic_DNA"/>
</dbReference>
<feature type="compositionally biased region" description="Low complexity" evidence="1">
    <location>
        <begin position="403"/>
        <end position="417"/>
    </location>
</feature>
<reference evidence="3 4" key="1">
    <citation type="journal article" date="2014" name="Int. J. Syst. Evol. Microbiol.">
        <title>Complete genome sequence of Corynebacterium casei LMG S-19264T (=DSM 44701T), isolated from a smear-ripened cheese.</title>
        <authorList>
            <consortium name="US DOE Joint Genome Institute (JGI-PGF)"/>
            <person name="Walter F."/>
            <person name="Albersmeier A."/>
            <person name="Kalinowski J."/>
            <person name="Ruckert C."/>
        </authorList>
    </citation>
    <scope>NUCLEOTIDE SEQUENCE [LARGE SCALE GENOMIC DNA]</scope>
    <source>
        <strain evidence="3 4">KCTC 19473</strain>
    </source>
</reference>
<gene>
    <name evidence="3" type="ORF">GCM10007147_29980</name>
</gene>
<evidence type="ECO:0000313" key="3">
    <source>
        <dbReference type="EMBL" id="GHD29324.1"/>
    </source>
</evidence>
<feature type="compositionally biased region" description="Basic and acidic residues" evidence="1">
    <location>
        <begin position="700"/>
        <end position="711"/>
    </location>
</feature>
<dbReference type="AlphaFoldDB" id="A0A919CJ14"/>
<accession>A0A919CJ14</accession>
<feature type="region of interest" description="Disordered" evidence="1">
    <location>
        <begin position="291"/>
        <end position="742"/>
    </location>
</feature>
<name>A0A919CJ14_9ACTN</name>
<feature type="transmembrane region" description="Helical" evidence="2">
    <location>
        <begin position="262"/>
        <end position="284"/>
    </location>
</feature>
<keyword evidence="2" id="KW-0812">Transmembrane</keyword>
<feature type="transmembrane region" description="Helical" evidence="2">
    <location>
        <begin position="222"/>
        <end position="242"/>
    </location>
</feature>
<evidence type="ECO:0008006" key="5">
    <source>
        <dbReference type="Google" id="ProtNLM"/>
    </source>
</evidence>
<feature type="compositionally biased region" description="Basic and acidic residues" evidence="1">
    <location>
        <begin position="631"/>
        <end position="649"/>
    </location>
</feature>
<feature type="transmembrane region" description="Helical" evidence="2">
    <location>
        <begin position="194"/>
        <end position="213"/>
    </location>
</feature>
<evidence type="ECO:0000313" key="4">
    <source>
        <dbReference type="Proteomes" id="UP000654947"/>
    </source>
</evidence>
<organism evidence="3 4">
    <name type="scientific">Nocardiopsis kunsanensis</name>
    <dbReference type="NCBI Taxonomy" id="141693"/>
    <lineage>
        <taxon>Bacteria</taxon>
        <taxon>Bacillati</taxon>
        <taxon>Actinomycetota</taxon>
        <taxon>Actinomycetes</taxon>
        <taxon>Streptosporangiales</taxon>
        <taxon>Nocardiopsidaceae</taxon>
        <taxon>Nocardiopsis</taxon>
    </lineage>
</organism>
<keyword evidence="2" id="KW-1133">Transmembrane helix</keyword>
<evidence type="ECO:0000256" key="2">
    <source>
        <dbReference type="SAM" id="Phobius"/>
    </source>
</evidence>
<comment type="caution">
    <text evidence="3">The sequence shown here is derived from an EMBL/GenBank/DDBJ whole genome shotgun (WGS) entry which is preliminary data.</text>
</comment>
<proteinExistence type="predicted"/>
<dbReference type="Proteomes" id="UP000654947">
    <property type="component" value="Unassembled WGS sequence"/>
</dbReference>
<sequence length="742" mass="78165">MRERLHCGTTQVQGRTALAQRDEFADLSGTGVIKAQTHTVKRICFPLARTSQTDVPVAPARASGGRGRAREKWLSRIHIHGMGDKPLAQAPSNDRTRHITRLSASGPAGKQPESAGISCWRHPLDYSAMTMAPNKTTSEEQRYRSGDRGAGAGPIVGAAVFVGFITACALVLSYHGLFQLAEYGGHEGSAFAHVFPVSYALLVLMAFWVSYVLRSAPPRDRLWVDVGLIPLLILTAGATMAARNLGFFDPQVEGALLSERAANVIVAVAPLAALLIAILLWITVRAHMRRRHQSAVPRPRPSADRTTVLPGRRPTGEGAEPAPLKSRLLDLGQSPRDDAPGEDRVDTEHLPAVGATDGDQDTEPADTGALPDPEPAEGPSARPEEEPRPADASSAPDPEHGPADGQEAGARAEAAPGPTAPLPRRSGGGNPIKRAAEETPVVPGASRPRDRAPAAEEGGEGTGPRPTGVPAPGPDEGFEHQPPVGDPATDEAEAPAVPEHGASAPAPVPEKAPDVSAGTGEEDLRPVPAAVDGPSVEESSGEDGPDGTDLWEPPQESDLWEPPSEETGGVLDDYVPPVWTPPEDDGPAAEHVPDSADAPDEAEEHVRPVPALDHDTGPEDRAAFGRSADAPPDRARPGSEHQETRESGSRDLPAPCTEPAGTTEPADEETAGEETGHRTAGSPRQDPPPPASSRSSPAAQDRDALSLDKRPMVLKPRRPPMPDLSSDPPSRRVRSEPMRPED</sequence>
<keyword evidence="2" id="KW-0472">Membrane</keyword>
<keyword evidence="4" id="KW-1185">Reference proteome</keyword>
<feature type="transmembrane region" description="Helical" evidence="2">
    <location>
        <begin position="152"/>
        <end position="174"/>
    </location>
</feature>